<feature type="region of interest" description="Disordered" evidence="1">
    <location>
        <begin position="951"/>
        <end position="985"/>
    </location>
</feature>
<feature type="compositionally biased region" description="Basic and acidic residues" evidence="1">
    <location>
        <begin position="974"/>
        <end position="985"/>
    </location>
</feature>
<feature type="compositionally biased region" description="Low complexity" evidence="1">
    <location>
        <begin position="957"/>
        <end position="973"/>
    </location>
</feature>
<feature type="region of interest" description="Disordered" evidence="1">
    <location>
        <begin position="162"/>
        <end position="198"/>
    </location>
</feature>
<feature type="compositionally biased region" description="Basic and acidic residues" evidence="1">
    <location>
        <begin position="1617"/>
        <end position="1639"/>
    </location>
</feature>
<feature type="region of interest" description="Disordered" evidence="1">
    <location>
        <begin position="216"/>
        <end position="243"/>
    </location>
</feature>
<feature type="compositionally biased region" description="Low complexity" evidence="1">
    <location>
        <begin position="113"/>
        <end position="123"/>
    </location>
</feature>
<feature type="region of interest" description="Disordered" evidence="1">
    <location>
        <begin position="1723"/>
        <end position="1754"/>
    </location>
</feature>
<reference evidence="2" key="1">
    <citation type="journal article" date="2020" name="Fungal Divers.">
        <title>Resolving the Mortierellaceae phylogeny through synthesis of multi-gene phylogenetics and phylogenomics.</title>
        <authorList>
            <person name="Vandepol N."/>
            <person name="Liber J."/>
            <person name="Desiro A."/>
            <person name="Na H."/>
            <person name="Kennedy M."/>
            <person name="Barry K."/>
            <person name="Grigoriev I.V."/>
            <person name="Miller A.N."/>
            <person name="O'Donnell K."/>
            <person name="Stajich J.E."/>
            <person name="Bonito G."/>
        </authorList>
    </citation>
    <scope>NUCLEOTIDE SEQUENCE</scope>
    <source>
        <strain evidence="2">NVP60</strain>
    </source>
</reference>
<feature type="compositionally biased region" description="Low complexity" evidence="1">
    <location>
        <begin position="473"/>
        <end position="487"/>
    </location>
</feature>
<feature type="region of interest" description="Disordered" evidence="1">
    <location>
        <begin position="96"/>
        <end position="123"/>
    </location>
</feature>
<feature type="compositionally biased region" description="Low complexity" evidence="1">
    <location>
        <begin position="796"/>
        <end position="807"/>
    </location>
</feature>
<evidence type="ECO:0000313" key="2">
    <source>
        <dbReference type="EMBL" id="KAG0313071.1"/>
    </source>
</evidence>
<feature type="compositionally biased region" description="Low complexity" evidence="1">
    <location>
        <begin position="1730"/>
        <end position="1752"/>
    </location>
</feature>
<name>A0A9P6R6N0_9FUNG</name>
<gene>
    <name evidence="2" type="ORF">BGZ97_010566</name>
</gene>
<feature type="compositionally biased region" description="Low complexity" evidence="1">
    <location>
        <begin position="218"/>
        <end position="236"/>
    </location>
</feature>
<protein>
    <submittedName>
        <fullName evidence="2">Uncharacterized protein</fullName>
    </submittedName>
</protein>
<feature type="region of interest" description="Disordered" evidence="1">
    <location>
        <begin position="473"/>
        <end position="495"/>
    </location>
</feature>
<organism evidence="2 3">
    <name type="scientific">Linnemannia gamsii</name>
    <dbReference type="NCBI Taxonomy" id="64522"/>
    <lineage>
        <taxon>Eukaryota</taxon>
        <taxon>Fungi</taxon>
        <taxon>Fungi incertae sedis</taxon>
        <taxon>Mucoromycota</taxon>
        <taxon>Mortierellomycotina</taxon>
        <taxon>Mortierellomycetes</taxon>
        <taxon>Mortierellales</taxon>
        <taxon>Mortierellaceae</taxon>
        <taxon>Linnemannia</taxon>
    </lineage>
</organism>
<feature type="compositionally biased region" description="Basic and acidic residues" evidence="1">
    <location>
        <begin position="1078"/>
        <end position="1094"/>
    </location>
</feature>
<feature type="compositionally biased region" description="Polar residues" evidence="1">
    <location>
        <begin position="162"/>
        <end position="177"/>
    </location>
</feature>
<dbReference type="EMBL" id="JAAAIN010000551">
    <property type="protein sequence ID" value="KAG0313071.1"/>
    <property type="molecule type" value="Genomic_DNA"/>
</dbReference>
<comment type="caution">
    <text evidence="2">The sequence shown here is derived from an EMBL/GenBank/DDBJ whole genome shotgun (WGS) entry which is preliminary data.</text>
</comment>
<accession>A0A9P6R6N0</accession>
<feature type="region of interest" description="Disordered" evidence="1">
    <location>
        <begin position="1605"/>
        <end position="1691"/>
    </location>
</feature>
<feature type="region of interest" description="Disordered" evidence="1">
    <location>
        <begin position="1068"/>
        <end position="1108"/>
    </location>
</feature>
<feature type="region of interest" description="Disordered" evidence="1">
    <location>
        <begin position="796"/>
        <end position="818"/>
    </location>
</feature>
<dbReference type="OrthoDB" id="5404599at2759"/>
<dbReference type="Proteomes" id="UP000823405">
    <property type="component" value="Unassembled WGS sequence"/>
</dbReference>
<sequence>MDTRQDTHRQPTAAHATLLANLPNSPTTPLPPTLFLSQSHLPLSEASPPFSVDIPPGHRLQDHPAPLLTFSRPWEPTPENITRLLQCEGVWFGNENGRLGDDKDDSNDDFQHASSSSSSSSAVNSSLSLSSAASPSQGEEGQSFLKAVSGAAAVAVTLHTTSDRPLSNSQLSASAKPTTAARKNKRSSPTIKLVQQIPPQSRTYFKSVPSFQRQSYASSGSNDLSSCNSSSGGSPSLKATVDPFDSDRDVLSKVYILTTSPHDPNCLAALSAKQQLPQNQLPPKYLLKVFPDMMPFKHRATRTDPGSKPDSARAVMKKIIEDTIQHELGAIKWAQKRETNTPKILSYSSPGDRSTESSEGVEKYGVLGFILTEFPAKGIIYHGPLEEFKAKTYQQIEMSERLAKILYEMRSSSYSMRVSGFSIHLTSKADDGSPITIDKVSSPYNRFDMIVHELHRKDAEDAVKRISCPLLDTASQTSPSTSSPSIESRPEESSQVEIIRNGITNELLEDSEGTSTVSTTIIGDVYSSNLTTISENSSSFSSSSLSAAAPTLIYLPTLTPVKAPRRMSLQMRMHKKNIERKMSASNEMLEFPPMPMPQPTTEAADTFTLATIADTIETEDQTDVDFLQDAEELASRRQPDSWREENPQDNLIQTIAKRLINASPLPRDALEACRRISQSGHQQRDQDEDQSQSFDACASLENLQILAAGTLHRIMDTKKARDTKKPSKAFMSIRPSSIVSVAASIRSAPYIIPSLEAIPSRMWPNCSPTSSTSSSFPSLPDARSGSCSLSRSHFRSSLRSNSGSRSGSESKKVNRRSAIRRTSCSFDTDPSIYCSTRAQAKYSDGRGEVCRITIDVSVDPSPSSSPSSSSAHLATTKSITWPKEFIMPNNYENGKPMYTSVAEHEYARMVNALVALERLDSTPGSKNRFPKELLDLLPRILRFTDERDILFGPKPSPGSSSSSNGSSSSSPSRKGNEGGVGRDKLPPVKIASLADMAAVYNPPALFDGIEAVFTHGQLAVQGSLVTNRQKHGIVSVSNFQKAGFLPPYEEDVKGLFVEKVSCSFWNVPSSSGGEDGSEGERDGGGQDKETEDRKRKTTSNTWPFKRCSKLPTTNASTTTLPAALHLESLTEVDEEAGPCDGVGQEGATFAMPTGSISIHGKYPVPYPLLNHAIENGLSCGNRYMVLVDVSPPILSTPTSASLTFSQSTDSLGADSVSAQGLNGSKQSSVGSNIPTTFSAATASVAGPSGDAAVVEKSGSFNRKTSQLKAKLKFKTKKTKNKTAHEDDNELDPGCLTIEELIDHPTVYDSAFPMTPIISATTTTANAPGPECFLSASSPLTSAALLLRPPPPPPRMPLVIQLPTFHKSSSSLSLSLSLPKSATSANTSASQGALLPEDPKVCQRGWAHFMKTIFAFETNAIKASTEAAAAAAEASSHVNLGLGLGSRSRTEGGDGSGFNNNNNNNNNSYSIQEVWPTQKSSFSTIKFKDSTYFHVRQQRSLTDAIFGRSDSIQVLESLVCISKTLQNAVVVLEIGGTVVTPDIFLGTISRRQQEWQRGEDARLEEIEMEKEKLRIARVEAAERQEREQEERRIALKLLREQLEEQLGGHQKGKKQMKQQKEGLQKGKQRSFHDDNIREIPPEVPPKDYYSAVYQKDSELSSRAETDTGAGVGSAQNAFSQSRSRRSGNKLKTPSFFTQLTSAILDNTTTTTTTNATTTTLKESRFVNPFKSAPQSSSLATSPSTSQSYSASTAHADNNCRQTPAYLIRTPDDDILYSAPGLQRDPLPSELPDHILFHCPPTTTGTRCNPFDLTMVHEIDLPHRLGTMIAPALPSYGIRLTNLSGTKTLAQEESERIEREMYNFWKELEALCEPPEDRRVSPSAPPGIALLSIAELERHIEVVERYVEEMRDWRARFLFHQK</sequence>
<proteinExistence type="predicted"/>
<evidence type="ECO:0000256" key="1">
    <source>
        <dbReference type="SAM" id="MobiDB-lite"/>
    </source>
</evidence>
<feature type="region of interest" description="Disordered" evidence="1">
    <location>
        <begin position="1444"/>
        <end position="1464"/>
    </location>
</feature>
<feature type="compositionally biased region" description="Basic and acidic residues" evidence="1">
    <location>
        <begin position="1654"/>
        <end position="1664"/>
    </location>
</feature>
<keyword evidence="3" id="KW-1185">Reference proteome</keyword>
<evidence type="ECO:0000313" key="3">
    <source>
        <dbReference type="Proteomes" id="UP000823405"/>
    </source>
</evidence>